<dbReference type="AlphaFoldDB" id="A0A9E4P8K2"/>
<evidence type="ECO:0000256" key="2">
    <source>
        <dbReference type="ARBA" id="ARBA00022643"/>
    </source>
</evidence>
<dbReference type="Pfam" id="PF13426">
    <property type="entry name" value="PAS_9"/>
    <property type="match status" value="1"/>
</dbReference>
<dbReference type="PANTHER" id="PTHR47429">
    <property type="entry name" value="PROTEIN TWIN LOV 1"/>
    <property type="match status" value="1"/>
</dbReference>
<keyword evidence="2" id="KW-0288">FMN</keyword>
<name>A0A9E4P8K2_9GAMM</name>
<keyword evidence="1" id="KW-0285">Flavoprotein</keyword>
<dbReference type="Proteomes" id="UP000886667">
    <property type="component" value="Unassembled WGS sequence"/>
</dbReference>
<sequence>MKHLPISLQLLKQAIDTANDGLVIAEREGDDTILLYVNEAFERLTGYAEEEILYQDCRFLQGDDRDQQARQSIREAIETNQPSRTRLRNYHKDGSLFWNELSITPIINEEDGLTYYIGVQKDVTREVEIELKLEQAQQEIERLQNQLSEQQ</sequence>
<dbReference type="SMART" id="SM00091">
    <property type="entry name" value="PAS"/>
    <property type="match status" value="1"/>
</dbReference>
<dbReference type="SMART" id="SM00086">
    <property type="entry name" value="PAC"/>
    <property type="match status" value="1"/>
</dbReference>
<comment type="caution">
    <text evidence="4">The sequence shown here is derived from an EMBL/GenBank/DDBJ whole genome shotgun (WGS) entry which is preliminary data.</text>
</comment>
<protein>
    <submittedName>
        <fullName evidence="4">PAS domain S-box protein</fullName>
    </submittedName>
</protein>
<evidence type="ECO:0000313" key="4">
    <source>
        <dbReference type="EMBL" id="MCG7945296.1"/>
    </source>
</evidence>
<dbReference type="InterPro" id="IPR035965">
    <property type="entry name" value="PAS-like_dom_sf"/>
</dbReference>
<dbReference type="SUPFAM" id="SSF55785">
    <property type="entry name" value="PYP-like sensor domain (PAS domain)"/>
    <property type="match status" value="1"/>
</dbReference>
<dbReference type="PROSITE" id="PS50113">
    <property type="entry name" value="PAC"/>
    <property type="match status" value="1"/>
</dbReference>
<keyword evidence="3" id="KW-0157">Chromophore</keyword>
<dbReference type="CDD" id="cd00130">
    <property type="entry name" value="PAS"/>
    <property type="match status" value="1"/>
</dbReference>
<dbReference type="PANTHER" id="PTHR47429:SF2">
    <property type="entry name" value="PROTEIN TWIN LOV 1"/>
    <property type="match status" value="1"/>
</dbReference>
<dbReference type="InterPro" id="IPR000014">
    <property type="entry name" value="PAS"/>
</dbReference>
<organism evidence="4 5">
    <name type="scientific">Candidatus Thiodiazotropha taylori</name>
    <dbReference type="NCBI Taxonomy" id="2792791"/>
    <lineage>
        <taxon>Bacteria</taxon>
        <taxon>Pseudomonadati</taxon>
        <taxon>Pseudomonadota</taxon>
        <taxon>Gammaproteobacteria</taxon>
        <taxon>Chromatiales</taxon>
        <taxon>Sedimenticolaceae</taxon>
        <taxon>Candidatus Thiodiazotropha</taxon>
    </lineage>
</organism>
<evidence type="ECO:0000256" key="3">
    <source>
        <dbReference type="ARBA" id="ARBA00022991"/>
    </source>
</evidence>
<accession>A0A9E4P8K2</accession>
<gene>
    <name evidence="4" type="ORF">JAZ07_03005</name>
</gene>
<evidence type="ECO:0000256" key="1">
    <source>
        <dbReference type="ARBA" id="ARBA00022630"/>
    </source>
</evidence>
<dbReference type="Gene3D" id="3.30.450.20">
    <property type="entry name" value="PAS domain"/>
    <property type="match status" value="1"/>
</dbReference>
<dbReference type="NCBIfam" id="TIGR00229">
    <property type="entry name" value="sensory_box"/>
    <property type="match status" value="1"/>
</dbReference>
<evidence type="ECO:0000313" key="5">
    <source>
        <dbReference type="Proteomes" id="UP000886667"/>
    </source>
</evidence>
<dbReference type="PROSITE" id="PS50112">
    <property type="entry name" value="PAS"/>
    <property type="match status" value="1"/>
</dbReference>
<reference evidence="4" key="1">
    <citation type="journal article" date="2021" name="Proc. Natl. Acad. Sci. U.S.A.">
        <title>Global biogeography of chemosynthetic symbionts reveals both localized and globally distributed symbiont groups. .</title>
        <authorList>
            <person name="Osvatic J.T."/>
            <person name="Wilkins L.G.E."/>
            <person name="Leibrecht L."/>
            <person name="Leray M."/>
            <person name="Zauner S."/>
            <person name="Polzin J."/>
            <person name="Camacho Y."/>
            <person name="Gros O."/>
            <person name="van Gils J.A."/>
            <person name="Eisen J.A."/>
            <person name="Petersen J.M."/>
            <person name="Yuen B."/>
        </authorList>
    </citation>
    <scope>NUCLEOTIDE SEQUENCE</scope>
    <source>
        <strain evidence="4">MAGclacostrist064TRANS</strain>
    </source>
</reference>
<dbReference type="InterPro" id="IPR001610">
    <property type="entry name" value="PAC"/>
</dbReference>
<dbReference type="EMBL" id="JAEPCM010000076">
    <property type="protein sequence ID" value="MCG7945296.1"/>
    <property type="molecule type" value="Genomic_DNA"/>
</dbReference>
<dbReference type="InterPro" id="IPR000700">
    <property type="entry name" value="PAS-assoc_C"/>
</dbReference>
<proteinExistence type="predicted"/>